<proteinExistence type="predicted"/>
<comment type="caution">
    <text evidence="2">The sequence shown here is derived from an EMBL/GenBank/DDBJ whole genome shotgun (WGS) entry which is preliminary data.</text>
</comment>
<keyword evidence="1" id="KW-0812">Transmembrane</keyword>
<feature type="transmembrane region" description="Helical" evidence="1">
    <location>
        <begin position="43"/>
        <end position="62"/>
    </location>
</feature>
<keyword evidence="1" id="KW-1133">Transmembrane helix</keyword>
<dbReference type="OrthoDB" id="769989at2"/>
<keyword evidence="3" id="KW-1185">Reference proteome</keyword>
<keyword evidence="1" id="KW-0472">Membrane</keyword>
<protein>
    <submittedName>
        <fullName evidence="2">Uncharacterized protein</fullName>
    </submittedName>
</protein>
<dbReference type="AlphaFoldDB" id="A0A4R6IPC2"/>
<feature type="transmembrane region" description="Helical" evidence="1">
    <location>
        <begin position="93"/>
        <end position="120"/>
    </location>
</feature>
<feature type="transmembrane region" description="Helical" evidence="1">
    <location>
        <begin position="69"/>
        <end position="87"/>
    </location>
</feature>
<evidence type="ECO:0000256" key="1">
    <source>
        <dbReference type="SAM" id="Phobius"/>
    </source>
</evidence>
<feature type="transmembrane region" description="Helical" evidence="1">
    <location>
        <begin position="132"/>
        <end position="150"/>
    </location>
</feature>
<dbReference type="Proteomes" id="UP000295499">
    <property type="component" value="Unassembled WGS sequence"/>
</dbReference>
<dbReference type="EMBL" id="SNWM01000001">
    <property type="protein sequence ID" value="TDO23846.1"/>
    <property type="molecule type" value="Genomic_DNA"/>
</dbReference>
<feature type="transmembrane region" description="Helical" evidence="1">
    <location>
        <begin position="12"/>
        <end position="31"/>
    </location>
</feature>
<dbReference type="RefSeq" id="WP_133551388.1">
    <property type="nucleotide sequence ID" value="NZ_SNWM01000001.1"/>
</dbReference>
<gene>
    <name evidence="2" type="ORF">CLV32_0131</name>
</gene>
<reference evidence="2 3" key="1">
    <citation type="submission" date="2019-03" db="EMBL/GenBank/DDBJ databases">
        <title>Genomic Encyclopedia of Archaeal and Bacterial Type Strains, Phase II (KMG-II): from individual species to whole genera.</title>
        <authorList>
            <person name="Goeker M."/>
        </authorList>
    </citation>
    <scope>NUCLEOTIDE SEQUENCE [LARGE SCALE GENOMIC DNA]</scope>
    <source>
        <strain evidence="2 3">DSM 19034</strain>
    </source>
</reference>
<name>A0A4R6IPC2_9SPHI</name>
<evidence type="ECO:0000313" key="2">
    <source>
        <dbReference type="EMBL" id="TDO23846.1"/>
    </source>
</evidence>
<evidence type="ECO:0000313" key="3">
    <source>
        <dbReference type="Proteomes" id="UP000295499"/>
    </source>
</evidence>
<organism evidence="2 3">
    <name type="scientific">Pedobacter duraquae</name>
    <dbReference type="NCBI Taxonomy" id="425511"/>
    <lineage>
        <taxon>Bacteria</taxon>
        <taxon>Pseudomonadati</taxon>
        <taxon>Bacteroidota</taxon>
        <taxon>Sphingobacteriia</taxon>
        <taxon>Sphingobacteriales</taxon>
        <taxon>Sphingobacteriaceae</taxon>
        <taxon>Pedobacter</taxon>
    </lineage>
</organism>
<accession>A0A4R6IPC2</accession>
<sequence length="158" mass="17756">MRLPTVSPTRKGFLIGGFVTLLISTCVIFPIQYGKASFIDEFGYTYLTLSISLFLLLFGFLGNNFFKGILFLVISSLIATVLFYVAFPPAPFAFFIAFWLGIPSGIVAALLFMIINFWALQDIKKYKLPKQIAVYAIILLVVSILFGYGGDWFYELTK</sequence>